<accession>A0ABP1GIK7</accession>
<sequence>MFVLVFCLDLCKMEDITEVYSISTAIECMNALLLTQEVFNQNQKSVENLLELYVFKETAANPPIEYAHLAVDINAGLTQIRSNYQAKFDAGVPIQARCYYNDLANLFLKLKDPHTLFIQPNYFFNFKLYFPFILENSKGQFYAKNYPTTSIFFSDLQARYEKIYGQLEINQNDRIIKINNQEPLQYLTQFSNKYDYTSKSEHGRLNSQLLSNFYVKRLDLFTLPDVKDQQFVFQFESGKQIQVNLVVKIAKPLISSQAAIEMYNNEINNKKNPYLDKTNKLIPILKNRYQIFDQNPSNFASNEYDEDFEKVLESPNYFILYKYNKNITTQKFDYVLSIKSFNPTNILIGLKDTVKLLRTIDNLDTQHKLYISQFQAMVVVWFR</sequence>
<dbReference type="PANTHER" id="PTHR37049:SF4">
    <property type="entry name" value="RHODANESE DOMAIN-CONTAINING PROTEIN"/>
    <property type="match status" value="1"/>
</dbReference>
<dbReference type="EMBL" id="CAXDID020000002">
    <property type="protein sequence ID" value="CAL5971126.1"/>
    <property type="molecule type" value="Genomic_DNA"/>
</dbReference>
<name>A0ABP1GIK7_9EUKA</name>
<dbReference type="Proteomes" id="UP001642409">
    <property type="component" value="Unassembled WGS sequence"/>
</dbReference>
<keyword evidence="2" id="KW-1185">Reference proteome</keyword>
<proteinExistence type="predicted"/>
<organism evidence="1 2">
    <name type="scientific">Hexamita inflata</name>
    <dbReference type="NCBI Taxonomy" id="28002"/>
    <lineage>
        <taxon>Eukaryota</taxon>
        <taxon>Metamonada</taxon>
        <taxon>Diplomonadida</taxon>
        <taxon>Hexamitidae</taxon>
        <taxon>Hexamitinae</taxon>
        <taxon>Hexamita</taxon>
    </lineage>
</organism>
<evidence type="ECO:0000313" key="2">
    <source>
        <dbReference type="Proteomes" id="UP001642409"/>
    </source>
</evidence>
<evidence type="ECO:0000313" key="1">
    <source>
        <dbReference type="EMBL" id="CAL5971126.1"/>
    </source>
</evidence>
<comment type="caution">
    <text evidence="1">The sequence shown here is derived from an EMBL/GenBank/DDBJ whole genome shotgun (WGS) entry which is preliminary data.</text>
</comment>
<reference evidence="1 2" key="1">
    <citation type="submission" date="2024-07" db="EMBL/GenBank/DDBJ databases">
        <authorList>
            <person name="Akdeniz Z."/>
        </authorList>
    </citation>
    <scope>NUCLEOTIDE SEQUENCE [LARGE SCALE GENOMIC DNA]</scope>
</reference>
<gene>
    <name evidence="1" type="ORF">HINF_LOCUS1066</name>
</gene>
<dbReference type="InterPro" id="IPR052766">
    <property type="entry name" value="S41A_metabolite_peptidase"/>
</dbReference>
<dbReference type="PANTHER" id="PTHR37049">
    <property type="entry name" value="PEPTIDASE S41 FAMILY PROTEIN"/>
    <property type="match status" value="1"/>
</dbReference>
<protein>
    <submittedName>
        <fullName evidence="1">Uncharacterized protein</fullName>
    </submittedName>
</protein>